<comment type="caution">
    <text evidence="5">The sequence shown here is derived from an EMBL/GenBank/DDBJ whole genome shotgun (WGS) entry which is preliminary data.</text>
</comment>
<evidence type="ECO:0000259" key="4">
    <source>
        <dbReference type="Pfam" id="PF18317"/>
    </source>
</evidence>
<dbReference type="Pfam" id="PF08501">
    <property type="entry name" value="Shikimate_dh_N"/>
    <property type="match status" value="1"/>
</dbReference>
<dbReference type="Gene3D" id="3.40.50.10860">
    <property type="entry name" value="Leucine Dehydrogenase, chain A, domain 1"/>
    <property type="match status" value="1"/>
</dbReference>
<evidence type="ECO:0000313" key="6">
    <source>
        <dbReference type="Proteomes" id="UP000292027"/>
    </source>
</evidence>
<dbReference type="GO" id="GO:0019632">
    <property type="term" value="P:shikimate metabolic process"/>
    <property type="evidence" value="ECO:0007669"/>
    <property type="project" value="TreeGrafter"/>
</dbReference>
<gene>
    <name evidence="5" type="ORF">EV645_7768</name>
</gene>
<dbReference type="InterPro" id="IPR041121">
    <property type="entry name" value="SDH_C"/>
</dbReference>
<dbReference type="SUPFAM" id="SSF51735">
    <property type="entry name" value="NAD(P)-binding Rossmann-fold domains"/>
    <property type="match status" value="1"/>
</dbReference>
<dbReference type="InterPro" id="IPR046346">
    <property type="entry name" value="Aminoacid_DH-like_N_sf"/>
</dbReference>
<dbReference type="PANTHER" id="PTHR21089">
    <property type="entry name" value="SHIKIMATE DEHYDROGENASE"/>
    <property type="match status" value="1"/>
</dbReference>
<evidence type="ECO:0000313" key="5">
    <source>
        <dbReference type="EMBL" id="RZU01673.1"/>
    </source>
</evidence>
<dbReference type="NCBIfam" id="NF001311">
    <property type="entry name" value="PRK00258.1-3"/>
    <property type="match status" value="1"/>
</dbReference>
<dbReference type="GO" id="GO:0004764">
    <property type="term" value="F:shikimate 3-dehydrogenase (NADP+) activity"/>
    <property type="evidence" value="ECO:0007669"/>
    <property type="project" value="InterPro"/>
</dbReference>
<dbReference type="Proteomes" id="UP000292027">
    <property type="component" value="Unassembled WGS sequence"/>
</dbReference>
<dbReference type="GO" id="GO:0005829">
    <property type="term" value="C:cytosol"/>
    <property type="evidence" value="ECO:0007669"/>
    <property type="project" value="TreeGrafter"/>
</dbReference>
<dbReference type="GO" id="GO:0009073">
    <property type="term" value="P:aromatic amino acid family biosynthetic process"/>
    <property type="evidence" value="ECO:0007669"/>
    <property type="project" value="UniProtKB-KW"/>
</dbReference>
<dbReference type="GO" id="GO:0009423">
    <property type="term" value="P:chorismate biosynthetic process"/>
    <property type="evidence" value="ECO:0007669"/>
    <property type="project" value="TreeGrafter"/>
</dbReference>
<proteinExistence type="predicted"/>
<dbReference type="Gene3D" id="3.40.50.720">
    <property type="entry name" value="NAD(P)-binding Rossmann-like Domain"/>
    <property type="match status" value="1"/>
</dbReference>
<keyword evidence="6" id="KW-1185">Reference proteome</keyword>
<accession>A0A4Q7VYB1</accession>
<evidence type="ECO:0000259" key="3">
    <source>
        <dbReference type="Pfam" id="PF08501"/>
    </source>
</evidence>
<sequence>MTRCAVLGSPIAHSLSPAMHRAAYAELGLDWRYDAFEVLEDELPAFVASLGEDVRGLSLTMPLKRIALDLVDTVDPVAELIGAANTMLFEPDGSRSAHNTDVPGLVNAFAEQGITAAETAVVVGGGATAASTLAALRGMKVTEVTVVVREIAKAERLLDLAAELGLRTSVADFSQVEQIGGFDLCVSTLPGGAVDPWAEHFAAVAPVVFDVAYHPWPTKLAIAAHRIGTELLNGLDLLVHQATLQVEMMTGRSPAPLAAMRSAAREELGDREPA</sequence>
<name>A0A4Q7VYB1_9ACTN</name>
<keyword evidence="2" id="KW-0057">Aromatic amino acid biosynthesis</keyword>
<protein>
    <submittedName>
        <fullName evidence="5">Shikimate dehydrogenase</fullName>
    </submittedName>
</protein>
<comment type="pathway">
    <text evidence="1">Metabolic intermediate biosynthesis; chorismate biosynthesis; chorismate from D-erythrose 4-phosphate and phosphoenolpyruvate: step 4/7.</text>
</comment>
<dbReference type="InterPro" id="IPR022893">
    <property type="entry name" value="Shikimate_DH_fam"/>
</dbReference>
<dbReference type="GO" id="GO:0050661">
    <property type="term" value="F:NADP binding"/>
    <property type="evidence" value="ECO:0007669"/>
    <property type="project" value="TreeGrafter"/>
</dbReference>
<dbReference type="RefSeq" id="WP_130449633.1">
    <property type="nucleotide sequence ID" value="NZ_SHKR01000018.1"/>
</dbReference>
<dbReference type="SUPFAM" id="SSF53223">
    <property type="entry name" value="Aminoacid dehydrogenase-like, N-terminal domain"/>
    <property type="match status" value="1"/>
</dbReference>
<dbReference type="InterPro" id="IPR036291">
    <property type="entry name" value="NAD(P)-bd_dom_sf"/>
</dbReference>
<dbReference type="InterPro" id="IPR013708">
    <property type="entry name" value="Shikimate_DH-bd_N"/>
</dbReference>
<evidence type="ECO:0000256" key="1">
    <source>
        <dbReference type="ARBA" id="ARBA00004871"/>
    </source>
</evidence>
<reference evidence="5 6" key="1">
    <citation type="journal article" date="2015" name="Stand. Genomic Sci.">
        <title>Genomic Encyclopedia of Bacterial and Archaeal Type Strains, Phase III: the genomes of soil and plant-associated and newly described type strains.</title>
        <authorList>
            <person name="Whitman W.B."/>
            <person name="Woyke T."/>
            <person name="Klenk H.P."/>
            <person name="Zhou Y."/>
            <person name="Lilburn T.G."/>
            <person name="Beck B.J."/>
            <person name="De Vos P."/>
            <person name="Vandamme P."/>
            <person name="Eisen J.A."/>
            <person name="Garrity G."/>
            <person name="Hugenholtz P."/>
            <person name="Kyrpides N.C."/>
        </authorList>
    </citation>
    <scope>NUCLEOTIDE SEQUENCE [LARGE SCALE GENOMIC DNA]</scope>
    <source>
        <strain evidence="5 6">VKM Ac-2540</strain>
    </source>
</reference>
<organism evidence="5 6">
    <name type="scientific">Kribbella rubisoli</name>
    <dbReference type="NCBI Taxonomy" id="3075929"/>
    <lineage>
        <taxon>Bacteria</taxon>
        <taxon>Bacillati</taxon>
        <taxon>Actinomycetota</taxon>
        <taxon>Actinomycetes</taxon>
        <taxon>Propionibacteriales</taxon>
        <taxon>Kribbellaceae</taxon>
        <taxon>Kribbella</taxon>
    </lineage>
</organism>
<keyword evidence="2" id="KW-0028">Amino-acid biosynthesis</keyword>
<dbReference type="AlphaFoldDB" id="A0A4Q7VYB1"/>
<evidence type="ECO:0000256" key="2">
    <source>
        <dbReference type="ARBA" id="ARBA00023141"/>
    </source>
</evidence>
<dbReference type="OrthoDB" id="9776868at2"/>
<dbReference type="Pfam" id="PF18317">
    <property type="entry name" value="SDH_C"/>
    <property type="match status" value="1"/>
</dbReference>
<dbReference type="EMBL" id="SHKR01000018">
    <property type="protein sequence ID" value="RZU01673.1"/>
    <property type="molecule type" value="Genomic_DNA"/>
</dbReference>
<feature type="domain" description="SDH C-terminal" evidence="4">
    <location>
        <begin position="234"/>
        <end position="265"/>
    </location>
</feature>
<dbReference type="PANTHER" id="PTHR21089:SF1">
    <property type="entry name" value="BIFUNCTIONAL 3-DEHYDROQUINATE DEHYDRATASE_SHIKIMATE DEHYDROGENASE, CHLOROPLASTIC"/>
    <property type="match status" value="1"/>
</dbReference>
<feature type="domain" description="Shikimate dehydrogenase substrate binding N-terminal" evidence="3">
    <location>
        <begin position="6"/>
        <end position="86"/>
    </location>
</feature>